<proteinExistence type="predicted"/>
<accession>A0A6J4JF93</accession>
<feature type="non-terminal residue" evidence="2">
    <location>
        <position position="68"/>
    </location>
</feature>
<evidence type="ECO:0000256" key="1">
    <source>
        <dbReference type="SAM" id="MobiDB-lite"/>
    </source>
</evidence>
<dbReference type="AlphaFoldDB" id="A0A6J4JF93"/>
<evidence type="ECO:0000313" key="2">
    <source>
        <dbReference type="EMBL" id="CAA9277326.1"/>
    </source>
</evidence>
<sequence length="68" mass="7243">CALPERRRPSPALVDAGSPPRGGPSDCPGSRTRWWRAGRHTQPRARPPQPCSGSRPPPASPGPARRAT</sequence>
<name>A0A6J4JF93_9PROT</name>
<feature type="region of interest" description="Disordered" evidence="1">
    <location>
        <begin position="1"/>
        <end position="68"/>
    </location>
</feature>
<organism evidence="2">
    <name type="scientific">uncultured Acetobacteraceae bacterium</name>
    <dbReference type="NCBI Taxonomy" id="169975"/>
    <lineage>
        <taxon>Bacteria</taxon>
        <taxon>Pseudomonadati</taxon>
        <taxon>Pseudomonadota</taxon>
        <taxon>Alphaproteobacteria</taxon>
        <taxon>Acetobacterales</taxon>
        <taxon>Acetobacteraceae</taxon>
        <taxon>environmental samples</taxon>
    </lineage>
</organism>
<feature type="non-terminal residue" evidence="2">
    <location>
        <position position="1"/>
    </location>
</feature>
<reference evidence="2" key="1">
    <citation type="submission" date="2020-02" db="EMBL/GenBank/DDBJ databases">
        <authorList>
            <person name="Meier V. D."/>
        </authorList>
    </citation>
    <scope>NUCLEOTIDE SEQUENCE</scope>
    <source>
        <strain evidence="2">AVDCRST_MAG08</strain>
    </source>
</reference>
<feature type="compositionally biased region" description="Basic residues" evidence="1">
    <location>
        <begin position="33"/>
        <end position="43"/>
    </location>
</feature>
<gene>
    <name evidence="2" type="ORF">AVDCRST_MAG08-3524</name>
</gene>
<feature type="compositionally biased region" description="Pro residues" evidence="1">
    <location>
        <begin position="45"/>
        <end position="61"/>
    </location>
</feature>
<dbReference type="EMBL" id="CADCTG010000266">
    <property type="protein sequence ID" value="CAA9277326.1"/>
    <property type="molecule type" value="Genomic_DNA"/>
</dbReference>
<protein>
    <submittedName>
        <fullName evidence="2">Uncharacterized protein</fullName>
    </submittedName>
</protein>